<feature type="binding site" evidence="3">
    <location>
        <position position="131"/>
    </location>
    <ligand>
        <name>Zn(2+)</name>
        <dbReference type="ChEBI" id="CHEBI:29105"/>
        <label>2</label>
    </ligand>
</feature>
<dbReference type="InterPro" id="IPR000771">
    <property type="entry name" value="FBA_II"/>
</dbReference>
<feature type="binding site" evidence="3">
    <location>
        <position position="173"/>
    </location>
    <ligand>
        <name>Zn(2+)</name>
        <dbReference type="ChEBI" id="CHEBI:29105"/>
        <label>1</label>
        <note>catalytic</note>
    </ligand>
</feature>
<dbReference type="EMBL" id="JJMP01000006">
    <property type="protein sequence ID" value="RYC51482.1"/>
    <property type="molecule type" value="Genomic_DNA"/>
</dbReference>
<dbReference type="Proteomes" id="UP000429785">
    <property type="component" value="Unassembled WGS sequence"/>
</dbReference>
<dbReference type="InterPro" id="IPR050246">
    <property type="entry name" value="Class_II_FBP_aldolase"/>
</dbReference>
<evidence type="ECO:0000313" key="4">
    <source>
        <dbReference type="EMBL" id="KAB7530442.1"/>
    </source>
</evidence>
<feature type="binding site" evidence="3">
    <location>
        <position position="201"/>
    </location>
    <ligand>
        <name>Zn(2+)</name>
        <dbReference type="ChEBI" id="CHEBI:29105"/>
        <label>1</label>
        <note>catalytic</note>
    </ligand>
</feature>
<feature type="active site" description="Proton donor" evidence="1">
    <location>
        <position position="79"/>
    </location>
</feature>
<dbReference type="AlphaFoldDB" id="A0A444VL87"/>
<dbReference type="SUPFAM" id="SSF51569">
    <property type="entry name" value="Aldolase"/>
    <property type="match status" value="1"/>
</dbReference>
<evidence type="ECO:0000256" key="1">
    <source>
        <dbReference type="PIRSR" id="PIRSR001359-1"/>
    </source>
</evidence>
<protein>
    <submittedName>
        <fullName evidence="5">Ketose-bisphosphate aldolase</fullName>
    </submittedName>
</protein>
<reference evidence="4 7" key="2">
    <citation type="submission" date="2019-10" db="EMBL/GenBank/DDBJ databases">
        <title>Muricauda olearia CL-SS4 JCM15563 genome.</title>
        <authorList>
            <person name="Liu L."/>
        </authorList>
    </citation>
    <scope>NUCLEOTIDE SEQUENCE [LARGE SCALE GENOMIC DNA]</scope>
    <source>
        <strain evidence="4 7">CL-SS4</strain>
    </source>
</reference>
<dbReference type="NCBIfam" id="TIGR00167">
    <property type="entry name" value="cbbA"/>
    <property type="match status" value="1"/>
</dbReference>
<feature type="binding site" evidence="2">
    <location>
        <position position="174"/>
    </location>
    <ligand>
        <name>dihydroxyacetone phosphate</name>
        <dbReference type="ChEBI" id="CHEBI:57642"/>
    </ligand>
</feature>
<evidence type="ECO:0000256" key="2">
    <source>
        <dbReference type="PIRSR" id="PIRSR001359-2"/>
    </source>
</evidence>
<sequence length="280" mass="30511">MELKQTLKEFTKQGRGLLATNYYNVETLHGVLKAASDLNEPIILQLTKSSIDYMGLETAVNLGRSGLKQFGVTGWIHLDHGGSVELAHRCLDAGFDSVMIDGSELPFEENVAMAQEVVELAKQYKAHVEAELGFVAKLGQSTEGAGFTQPGEAKDFVEQTGVDALAIAIGTAHGFYKSEPKLQLELLKEIAAITPSTLVLHGSSGVPHDQVQKAISLGICKINLATEIKNIFMKTLQERLRSNEEIDLRKVFPVATNAVTELVKTKLLMVKNENHATTIL</sequence>
<gene>
    <name evidence="5" type="ORF">DN53_14895</name>
    <name evidence="4" type="ORF">F8C76_02745</name>
</gene>
<dbReference type="Pfam" id="PF01116">
    <property type="entry name" value="F_bP_aldolase"/>
    <property type="match status" value="1"/>
</dbReference>
<keyword evidence="6" id="KW-1185">Reference proteome</keyword>
<keyword evidence="3" id="KW-0862">Zinc</keyword>
<comment type="cofactor">
    <cofactor evidence="3">
        <name>Zn(2+)</name>
        <dbReference type="ChEBI" id="CHEBI:29105"/>
    </cofactor>
    <text evidence="3">Binds 2 Zn(2+) ions per subunit. One is catalytic and the other provides a structural contribution.</text>
</comment>
<dbReference type="GO" id="GO:0005975">
    <property type="term" value="P:carbohydrate metabolic process"/>
    <property type="evidence" value="ECO:0007669"/>
    <property type="project" value="InterPro"/>
</dbReference>
<name>A0A444VL87_9FLAO</name>
<dbReference type="GO" id="GO:0016832">
    <property type="term" value="F:aldehyde-lyase activity"/>
    <property type="evidence" value="ECO:0007669"/>
    <property type="project" value="InterPro"/>
</dbReference>
<dbReference type="OrthoDB" id="9803995at2"/>
<dbReference type="CDD" id="cd00947">
    <property type="entry name" value="TBP_aldolase_IIB"/>
    <property type="match status" value="1"/>
</dbReference>
<dbReference type="PIRSF" id="PIRSF001359">
    <property type="entry name" value="F_bP_aldolase_II"/>
    <property type="match status" value="1"/>
</dbReference>
<organism evidence="5 6">
    <name type="scientific">Flagellimonas olearia</name>
    <dbReference type="NCBI Taxonomy" id="552546"/>
    <lineage>
        <taxon>Bacteria</taxon>
        <taxon>Pseudomonadati</taxon>
        <taxon>Bacteroidota</taxon>
        <taxon>Flavobacteriia</taxon>
        <taxon>Flavobacteriales</taxon>
        <taxon>Flavobacteriaceae</taxon>
        <taxon>Flagellimonas</taxon>
    </lineage>
</organism>
<dbReference type="InterPro" id="IPR013785">
    <property type="entry name" value="Aldolase_TIM"/>
</dbReference>
<dbReference type="GO" id="GO:0008270">
    <property type="term" value="F:zinc ion binding"/>
    <property type="evidence" value="ECO:0007669"/>
    <property type="project" value="InterPro"/>
</dbReference>
<dbReference type="Gene3D" id="3.20.20.70">
    <property type="entry name" value="Aldolase class I"/>
    <property type="match status" value="1"/>
</dbReference>
<accession>A0A444VL87</accession>
<feature type="binding site" evidence="3">
    <location>
        <position position="80"/>
    </location>
    <ligand>
        <name>Zn(2+)</name>
        <dbReference type="ChEBI" id="CHEBI:29105"/>
        <label>1</label>
        <note>catalytic</note>
    </ligand>
</feature>
<dbReference type="PANTHER" id="PTHR30304:SF0">
    <property type="entry name" value="D-TAGATOSE-1,6-BISPHOSPHATE ALDOLASE SUBUNIT GATY-RELATED"/>
    <property type="match status" value="1"/>
</dbReference>
<evidence type="ECO:0000313" key="7">
    <source>
        <dbReference type="Proteomes" id="UP000429785"/>
    </source>
</evidence>
<evidence type="ECO:0000256" key="3">
    <source>
        <dbReference type="PIRSR" id="PIRSR001359-3"/>
    </source>
</evidence>
<dbReference type="RefSeq" id="WP_129654516.1">
    <property type="nucleotide sequence ID" value="NZ_ML142910.1"/>
</dbReference>
<evidence type="ECO:0000313" key="5">
    <source>
        <dbReference type="EMBL" id="RYC51482.1"/>
    </source>
</evidence>
<dbReference type="PANTHER" id="PTHR30304">
    <property type="entry name" value="D-TAGATOSE-1,6-BISPHOSPHATE ALDOLASE"/>
    <property type="match status" value="1"/>
</dbReference>
<proteinExistence type="predicted"/>
<feature type="binding site" evidence="3">
    <location>
        <position position="101"/>
    </location>
    <ligand>
        <name>Zn(2+)</name>
        <dbReference type="ChEBI" id="CHEBI:29105"/>
        <label>2</label>
    </ligand>
</feature>
<reference evidence="5 6" key="1">
    <citation type="submission" date="2014-04" db="EMBL/GenBank/DDBJ databases">
        <title>Whole genome of Muricauda olearia.</title>
        <authorList>
            <person name="Zhang X.-H."/>
            <person name="Tang K."/>
        </authorList>
    </citation>
    <scope>NUCLEOTIDE SEQUENCE [LARGE SCALE GENOMIC DNA]</scope>
    <source>
        <strain evidence="5 6">Th120</strain>
    </source>
</reference>
<keyword evidence="3" id="KW-0479">Metal-binding</keyword>
<dbReference type="Proteomes" id="UP000290261">
    <property type="component" value="Unassembled WGS sequence"/>
</dbReference>
<dbReference type="EMBL" id="WELG01000001">
    <property type="protein sequence ID" value="KAB7530442.1"/>
    <property type="molecule type" value="Genomic_DNA"/>
</dbReference>
<feature type="binding site" evidence="2">
    <location>
        <begin position="202"/>
        <end position="204"/>
    </location>
    <ligand>
        <name>dihydroxyacetone phosphate</name>
        <dbReference type="ChEBI" id="CHEBI:57642"/>
    </ligand>
</feature>
<evidence type="ECO:0000313" key="6">
    <source>
        <dbReference type="Proteomes" id="UP000290261"/>
    </source>
</evidence>
<comment type="caution">
    <text evidence="5">The sequence shown here is derived from an EMBL/GenBank/DDBJ whole genome shotgun (WGS) entry which is preliminary data.</text>
</comment>
<feature type="binding site" evidence="2">
    <location>
        <begin position="223"/>
        <end position="226"/>
    </location>
    <ligand>
        <name>dihydroxyacetone phosphate</name>
        <dbReference type="ChEBI" id="CHEBI:57642"/>
    </ligand>
</feature>